<dbReference type="PRINTS" id="PR01438">
    <property type="entry name" value="UNVRSLSTRESS"/>
</dbReference>
<keyword evidence="4" id="KW-1185">Reference proteome</keyword>
<comment type="similarity">
    <text evidence="1">Belongs to the universal stress protein A family.</text>
</comment>
<sequence length="281" mass="32201">MKHIIIPTDFSENAYNAIRYAIQLFKNIPATFHLLHTYTPPIFQVEYVFQSPHQDSLGDPYQIEAIKQLEALRKRLQEEFENPEHNITIRAAFNTLTDEIQKISDYVKADLVIMGTQGATNAREILFGTNATQVINKTTCPLIAVPSGFEYVAPKSILFPTDYEVGYKKEQLQQLLDITKMHGSSIDVLHISSGYDLTDEQSQNKQKLQVILAQSELIFNDLPDNGVIEAINQFQTKKTMSFLVMVRNKHTFFERMFVEPVIKKIGLQIDIPFMVIPYVDK</sequence>
<protein>
    <submittedName>
        <fullName evidence="3">Universal stress protein</fullName>
    </submittedName>
</protein>
<dbReference type="PANTHER" id="PTHR46268:SF6">
    <property type="entry name" value="UNIVERSAL STRESS PROTEIN UP12"/>
    <property type="match status" value="1"/>
</dbReference>
<dbReference type="PANTHER" id="PTHR46268">
    <property type="entry name" value="STRESS RESPONSE PROTEIN NHAX"/>
    <property type="match status" value="1"/>
</dbReference>
<feature type="domain" description="UspA" evidence="2">
    <location>
        <begin position="1"/>
        <end position="146"/>
    </location>
</feature>
<accession>A0AAE3EVU9</accession>
<dbReference type="SUPFAM" id="SSF52402">
    <property type="entry name" value="Adenine nucleotide alpha hydrolases-like"/>
    <property type="match status" value="2"/>
</dbReference>
<name>A0AAE3EVU9_9FLAO</name>
<reference evidence="3" key="1">
    <citation type="submission" date="2023-02" db="EMBL/GenBank/DDBJ databases">
        <title>Genome of Flavobacteriaceae gen. nov. sp. strain F89.</title>
        <authorList>
            <person name="Wang Y."/>
        </authorList>
    </citation>
    <scope>NUCLEOTIDE SEQUENCE</scope>
    <source>
        <strain evidence="3">F89</strain>
    </source>
</reference>
<dbReference type="CDD" id="cd00293">
    <property type="entry name" value="USP-like"/>
    <property type="match status" value="1"/>
</dbReference>
<dbReference type="Proteomes" id="UP001200642">
    <property type="component" value="Unassembled WGS sequence"/>
</dbReference>
<dbReference type="InterPro" id="IPR006016">
    <property type="entry name" value="UspA"/>
</dbReference>
<evidence type="ECO:0000256" key="1">
    <source>
        <dbReference type="ARBA" id="ARBA00008791"/>
    </source>
</evidence>
<evidence type="ECO:0000313" key="4">
    <source>
        <dbReference type="Proteomes" id="UP001200642"/>
    </source>
</evidence>
<organism evidence="3 4">
    <name type="scientific">Cerina litoralis</name>
    <dbReference type="NCBI Taxonomy" id="2874477"/>
    <lineage>
        <taxon>Bacteria</taxon>
        <taxon>Pseudomonadati</taxon>
        <taxon>Bacteroidota</taxon>
        <taxon>Flavobacteriia</taxon>
        <taxon>Flavobacteriales</taxon>
        <taxon>Flavobacteriaceae</taxon>
        <taxon>Cerina</taxon>
    </lineage>
</organism>
<evidence type="ECO:0000259" key="2">
    <source>
        <dbReference type="Pfam" id="PF00582"/>
    </source>
</evidence>
<dbReference type="AlphaFoldDB" id="A0AAE3EVU9"/>
<evidence type="ECO:0000313" key="3">
    <source>
        <dbReference type="EMBL" id="MCG2461154.1"/>
    </source>
</evidence>
<dbReference type="EMBL" id="JAIRBC010000013">
    <property type="protein sequence ID" value="MCG2461154.1"/>
    <property type="molecule type" value="Genomic_DNA"/>
</dbReference>
<dbReference type="Pfam" id="PF00582">
    <property type="entry name" value="Usp"/>
    <property type="match status" value="1"/>
</dbReference>
<dbReference type="RefSeq" id="WP_317902301.1">
    <property type="nucleotide sequence ID" value="NZ_JAIRBC010000013.1"/>
</dbReference>
<dbReference type="InterPro" id="IPR006015">
    <property type="entry name" value="Universal_stress_UspA"/>
</dbReference>
<proteinExistence type="inferred from homology"/>
<gene>
    <name evidence="3" type="ORF">K8352_10380</name>
</gene>
<dbReference type="Gene3D" id="3.40.50.12370">
    <property type="match status" value="1"/>
</dbReference>
<comment type="caution">
    <text evidence="3">The sequence shown here is derived from an EMBL/GenBank/DDBJ whole genome shotgun (WGS) entry which is preliminary data.</text>
</comment>